<name>A0A1F7YQH9_9BACT</name>
<evidence type="ECO:0000313" key="4">
    <source>
        <dbReference type="EMBL" id="OGM28868.1"/>
    </source>
</evidence>
<sequence length="133" mass="14234">MNKYKNKIQGFTLIELLVVLGIISIIITISSFGVRGAREAARDKRRETDLQEIRAAVELYRADCNQYPASLPSPGNSLVGSGTPASCAAANTYLSTVPEDPATGAAYTYTRTSTTTYTLCATLEDSSSLCVTN</sequence>
<dbReference type="SUPFAM" id="SSF54523">
    <property type="entry name" value="Pili subunits"/>
    <property type="match status" value="1"/>
</dbReference>
<dbReference type="GO" id="GO:0015627">
    <property type="term" value="C:type II protein secretion system complex"/>
    <property type="evidence" value="ECO:0007669"/>
    <property type="project" value="InterPro"/>
</dbReference>
<evidence type="ECO:0000256" key="2">
    <source>
        <dbReference type="SAM" id="Phobius"/>
    </source>
</evidence>
<gene>
    <name evidence="4" type="ORF">A2801_02815</name>
</gene>
<dbReference type="InterPro" id="IPR000983">
    <property type="entry name" value="Bac_GSPG_pilin"/>
</dbReference>
<keyword evidence="2" id="KW-1133">Transmembrane helix</keyword>
<evidence type="ECO:0000259" key="3">
    <source>
        <dbReference type="Pfam" id="PF08334"/>
    </source>
</evidence>
<keyword evidence="2" id="KW-0472">Membrane</keyword>
<reference evidence="4 5" key="1">
    <citation type="journal article" date="2016" name="Nat. Commun.">
        <title>Thousands of microbial genomes shed light on interconnected biogeochemical processes in an aquifer system.</title>
        <authorList>
            <person name="Anantharaman K."/>
            <person name="Brown C.T."/>
            <person name="Hug L.A."/>
            <person name="Sharon I."/>
            <person name="Castelle C.J."/>
            <person name="Probst A.J."/>
            <person name="Thomas B.C."/>
            <person name="Singh A."/>
            <person name="Wilkins M.J."/>
            <person name="Karaoz U."/>
            <person name="Brodie E.L."/>
            <person name="Williams K.H."/>
            <person name="Hubbard S.S."/>
            <person name="Banfield J.F."/>
        </authorList>
    </citation>
    <scope>NUCLEOTIDE SEQUENCE [LARGE SCALE GENOMIC DNA]</scope>
</reference>
<dbReference type="Pfam" id="PF07963">
    <property type="entry name" value="N_methyl"/>
    <property type="match status" value="1"/>
</dbReference>
<evidence type="ECO:0000256" key="1">
    <source>
        <dbReference type="ARBA" id="ARBA00022481"/>
    </source>
</evidence>
<dbReference type="Proteomes" id="UP000177263">
    <property type="component" value="Unassembled WGS sequence"/>
</dbReference>
<dbReference type="InterPro" id="IPR013545">
    <property type="entry name" value="T2SS_protein-GspG_C"/>
</dbReference>
<feature type="transmembrane region" description="Helical" evidence="2">
    <location>
        <begin position="12"/>
        <end position="34"/>
    </location>
</feature>
<accession>A0A1F7YQH9</accession>
<dbReference type="PANTHER" id="PTHR30093">
    <property type="entry name" value="GENERAL SECRETION PATHWAY PROTEIN G"/>
    <property type="match status" value="1"/>
</dbReference>
<dbReference type="Gene3D" id="3.30.700.10">
    <property type="entry name" value="Glycoprotein, Type 4 Pilin"/>
    <property type="match status" value="1"/>
</dbReference>
<proteinExistence type="predicted"/>
<protein>
    <recommendedName>
        <fullName evidence="3">Type II secretion system protein GspG C-terminal domain-containing protein</fullName>
    </recommendedName>
</protein>
<dbReference type="EMBL" id="MGGM01000023">
    <property type="protein sequence ID" value="OGM28868.1"/>
    <property type="molecule type" value="Genomic_DNA"/>
</dbReference>
<organism evidence="4 5">
    <name type="scientific">Candidatus Woesebacteria bacterium RIFCSPHIGHO2_01_FULL_41_10</name>
    <dbReference type="NCBI Taxonomy" id="1802500"/>
    <lineage>
        <taxon>Bacteria</taxon>
        <taxon>Candidatus Woeseibacteriota</taxon>
    </lineage>
</organism>
<dbReference type="InterPro" id="IPR045584">
    <property type="entry name" value="Pilin-like"/>
</dbReference>
<feature type="domain" description="Type II secretion system protein GspG C-terminal" evidence="3">
    <location>
        <begin position="36"/>
        <end position="121"/>
    </location>
</feature>
<comment type="caution">
    <text evidence="4">The sequence shown here is derived from an EMBL/GenBank/DDBJ whole genome shotgun (WGS) entry which is preliminary data.</text>
</comment>
<dbReference type="AlphaFoldDB" id="A0A1F7YQH9"/>
<dbReference type="InterPro" id="IPR012902">
    <property type="entry name" value="N_methyl_site"/>
</dbReference>
<evidence type="ECO:0000313" key="5">
    <source>
        <dbReference type="Proteomes" id="UP000177263"/>
    </source>
</evidence>
<dbReference type="Pfam" id="PF08334">
    <property type="entry name" value="T2SSG"/>
    <property type="match status" value="1"/>
</dbReference>
<dbReference type="GO" id="GO:0015628">
    <property type="term" value="P:protein secretion by the type II secretion system"/>
    <property type="evidence" value="ECO:0007669"/>
    <property type="project" value="InterPro"/>
</dbReference>
<dbReference type="PRINTS" id="PR00813">
    <property type="entry name" value="BCTERIALGSPG"/>
</dbReference>
<dbReference type="NCBIfam" id="TIGR02532">
    <property type="entry name" value="IV_pilin_GFxxxE"/>
    <property type="match status" value="1"/>
</dbReference>
<keyword evidence="2" id="KW-0812">Transmembrane</keyword>
<dbReference type="STRING" id="1802500.A2801_02815"/>
<keyword evidence="1" id="KW-0488">Methylation</keyword>